<name>A0A5C3NJY1_9AGAM</name>
<evidence type="ECO:0000313" key="2">
    <source>
        <dbReference type="Proteomes" id="UP000305948"/>
    </source>
</evidence>
<proteinExistence type="predicted"/>
<dbReference type="InterPro" id="IPR051678">
    <property type="entry name" value="AGP_Transferase"/>
</dbReference>
<protein>
    <recommendedName>
        <fullName evidence="3">Aminoglycoside phosphotransferase domain-containing protein</fullName>
    </recommendedName>
</protein>
<sequence>MEYIKGRPLARLWLSMTLWQRFIVAWTLRSYIRQLRTASAAHERRTVPGPMSDSPQAFGTPVWMFGDRFKGPYNIWTEFCDELNSIYGKRGLGLFNPTEDLILTHCNLSTRNIVVGEDGRLWLVDWGMSGFFPPWFEYIATMSAAFRDAAPENWFKYIPLITGYYPAEQKILGWGNPRDIIERGRIYVFKTPVF</sequence>
<dbReference type="InterPro" id="IPR011009">
    <property type="entry name" value="Kinase-like_dom_sf"/>
</dbReference>
<gene>
    <name evidence="1" type="ORF">OE88DRAFT_1731036</name>
</gene>
<dbReference type="EMBL" id="ML213503">
    <property type="protein sequence ID" value="TFK57713.1"/>
    <property type="molecule type" value="Genomic_DNA"/>
</dbReference>
<dbReference type="AlphaFoldDB" id="A0A5C3NJY1"/>
<accession>A0A5C3NJY1</accession>
<dbReference type="PANTHER" id="PTHR21310:SF48">
    <property type="entry name" value="AMINOGLYCOSIDE PHOSPHOTRANSFERASE DOMAIN-CONTAINING PROTEIN"/>
    <property type="match status" value="1"/>
</dbReference>
<evidence type="ECO:0000313" key="1">
    <source>
        <dbReference type="EMBL" id="TFK57713.1"/>
    </source>
</evidence>
<reference evidence="1 2" key="1">
    <citation type="journal article" date="2019" name="Nat. Ecol. Evol.">
        <title>Megaphylogeny resolves global patterns of mushroom evolution.</title>
        <authorList>
            <person name="Varga T."/>
            <person name="Krizsan K."/>
            <person name="Foldi C."/>
            <person name="Dima B."/>
            <person name="Sanchez-Garcia M."/>
            <person name="Sanchez-Ramirez S."/>
            <person name="Szollosi G.J."/>
            <person name="Szarkandi J.G."/>
            <person name="Papp V."/>
            <person name="Albert L."/>
            <person name="Andreopoulos W."/>
            <person name="Angelini C."/>
            <person name="Antonin V."/>
            <person name="Barry K.W."/>
            <person name="Bougher N.L."/>
            <person name="Buchanan P."/>
            <person name="Buyck B."/>
            <person name="Bense V."/>
            <person name="Catcheside P."/>
            <person name="Chovatia M."/>
            <person name="Cooper J."/>
            <person name="Damon W."/>
            <person name="Desjardin D."/>
            <person name="Finy P."/>
            <person name="Geml J."/>
            <person name="Haridas S."/>
            <person name="Hughes K."/>
            <person name="Justo A."/>
            <person name="Karasinski D."/>
            <person name="Kautmanova I."/>
            <person name="Kiss B."/>
            <person name="Kocsube S."/>
            <person name="Kotiranta H."/>
            <person name="LaButti K.M."/>
            <person name="Lechner B.E."/>
            <person name="Liimatainen K."/>
            <person name="Lipzen A."/>
            <person name="Lukacs Z."/>
            <person name="Mihaltcheva S."/>
            <person name="Morgado L.N."/>
            <person name="Niskanen T."/>
            <person name="Noordeloos M.E."/>
            <person name="Ohm R.A."/>
            <person name="Ortiz-Santana B."/>
            <person name="Ovrebo C."/>
            <person name="Racz N."/>
            <person name="Riley R."/>
            <person name="Savchenko A."/>
            <person name="Shiryaev A."/>
            <person name="Soop K."/>
            <person name="Spirin V."/>
            <person name="Szebenyi C."/>
            <person name="Tomsovsky M."/>
            <person name="Tulloss R.E."/>
            <person name="Uehling J."/>
            <person name="Grigoriev I.V."/>
            <person name="Vagvolgyi C."/>
            <person name="Papp T."/>
            <person name="Martin F.M."/>
            <person name="Miettinen O."/>
            <person name="Hibbett D.S."/>
            <person name="Nagy L.G."/>
        </authorList>
    </citation>
    <scope>NUCLEOTIDE SEQUENCE [LARGE SCALE GENOMIC DNA]</scope>
    <source>
        <strain evidence="1 2">OMC1185</strain>
    </source>
</reference>
<keyword evidence="2" id="KW-1185">Reference proteome</keyword>
<evidence type="ECO:0008006" key="3">
    <source>
        <dbReference type="Google" id="ProtNLM"/>
    </source>
</evidence>
<dbReference type="PANTHER" id="PTHR21310">
    <property type="entry name" value="AMINOGLYCOSIDE PHOSPHOTRANSFERASE-RELATED-RELATED"/>
    <property type="match status" value="1"/>
</dbReference>
<dbReference type="OrthoDB" id="4177236at2759"/>
<dbReference type="SUPFAM" id="SSF56112">
    <property type="entry name" value="Protein kinase-like (PK-like)"/>
    <property type="match status" value="1"/>
</dbReference>
<dbReference type="Proteomes" id="UP000305948">
    <property type="component" value="Unassembled WGS sequence"/>
</dbReference>
<dbReference type="Gene3D" id="3.90.1200.10">
    <property type="match status" value="1"/>
</dbReference>
<organism evidence="1 2">
    <name type="scientific">Heliocybe sulcata</name>
    <dbReference type="NCBI Taxonomy" id="5364"/>
    <lineage>
        <taxon>Eukaryota</taxon>
        <taxon>Fungi</taxon>
        <taxon>Dikarya</taxon>
        <taxon>Basidiomycota</taxon>
        <taxon>Agaricomycotina</taxon>
        <taxon>Agaricomycetes</taxon>
        <taxon>Gloeophyllales</taxon>
        <taxon>Gloeophyllaceae</taxon>
        <taxon>Heliocybe</taxon>
    </lineage>
</organism>